<dbReference type="AlphaFoldDB" id="A0A4C1VUP3"/>
<organism evidence="1 2">
    <name type="scientific">Eumeta variegata</name>
    <name type="common">Bagworm moth</name>
    <name type="synonym">Eumeta japonica</name>
    <dbReference type="NCBI Taxonomy" id="151549"/>
    <lineage>
        <taxon>Eukaryota</taxon>
        <taxon>Metazoa</taxon>
        <taxon>Ecdysozoa</taxon>
        <taxon>Arthropoda</taxon>
        <taxon>Hexapoda</taxon>
        <taxon>Insecta</taxon>
        <taxon>Pterygota</taxon>
        <taxon>Neoptera</taxon>
        <taxon>Endopterygota</taxon>
        <taxon>Lepidoptera</taxon>
        <taxon>Glossata</taxon>
        <taxon>Ditrysia</taxon>
        <taxon>Tineoidea</taxon>
        <taxon>Psychidae</taxon>
        <taxon>Oiketicinae</taxon>
        <taxon>Eumeta</taxon>
    </lineage>
</organism>
<gene>
    <name evidence="1" type="ORF">EVAR_87295_1</name>
</gene>
<accession>A0A4C1VUP3</accession>
<sequence length="213" mass="23729">MWPYIARDKFSRRLRFYELLRENFTRRLSPPRVTTDEYGREMAASIVGFRLVSESYGDPLPLHRLTPFTVCPILTRKSGDALVTALRCAIDAPSANGFRAPVLYDGTVNGPYIAKKARRAKSQKYVKGSSSISHIYKYQSMLALAVVAFRPMSENSGGPPASSNSSLSIKYVTSCQEAGRIPVSPLKLRVFMGGRDHQLYGDSHARLTHKNAI</sequence>
<name>A0A4C1VUP3_EUMVA</name>
<evidence type="ECO:0000313" key="1">
    <source>
        <dbReference type="EMBL" id="GBP42916.1"/>
    </source>
</evidence>
<evidence type="ECO:0000313" key="2">
    <source>
        <dbReference type="Proteomes" id="UP000299102"/>
    </source>
</evidence>
<dbReference type="EMBL" id="BGZK01000426">
    <property type="protein sequence ID" value="GBP42916.1"/>
    <property type="molecule type" value="Genomic_DNA"/>
</dbReference>
<protein>
    <submittedName>
        <fullName evidence="1">Uncharacterized protein</fullName>
    </submittedName>
</protein>
<dbReference type="Proteomes" id="UP000299102">
    <property type="component" value="Unassembled WGS sequence"/>
</dbReference>
<reference evidence="1 2" key="1">
    <citation type="journal article" date="2019" name="Commun. Biol.">
        <title>The bagworm genome reveals a unique fibroin gene that provides high tensile strength.</title>
        <authorList>
            <person name="Kono N."/>
            <person name="Nakamura H."/>
            <person name="Ohtoshi R."/>
            <person name="Tomita M."/>
            <person name="Numata K."/>
            <person name="Arakawa K."/>
        </authorList>
    </citation>
    <scope>NUCLEOTIDE SEQUENCE [LARGE SCALE GENOMIC DNA]</scope>
</reference>
<proteinExistence type="predicted"/>
<comment type="caution">
    <text evidence="1">The sequence shown here is derived from an EMBL/GenBank/DDBJ whole genome shotgun (WGS) entry which is preliminary data.</text>
</comment>
<keyword evidence="2" id="KW-1185">Reference proteome</keyword>